<gene>
    <name evidence="3" type="ORF">SAMN04488068_3327</name>
</gene>
<dbReference type="InterPro" id="IPR002931">
    <property type="entry name" value="Transglutaminase-like"/>
</dbReference>
<protein>
    <recommendedName>
        <fullName evidence="2">Transglutaminase-like domain-containing protein</fullName>
    </recommendedName>
</protein>
<dbReference type="Pfam" id="PF01841">
    <property type="entry name" value="Transglut_core"/>
    <property type="match status" value="1"/>
</dbReference>
<feature type="transmembrane region" description="Helical" evidence="1">
    <location>
        <begin position="555"/>
        <end position="575"/>
    </location>
</feature>
<dbReference type="Proteomes" id="UP000199758">
    <property type="component" value="Unassembled WGS sequence"/>
</dbReference>
<accession>A0A1M5S4C5</accession>
<evidence type="ECO:0000256" key="1">
    <source>
        <dbReference type="SAM" id="Phobius"/>
    </source>
</evidence>
<dbReference type="EMBL" id="FQWZ01000009">
    <property type="protein sequence ID" value="SHH33472.1"/>
    <property type="molecule type" value="Genomic_DNA"/>
</dbReference>
<keyword evidence="1" id="KW-0472">Membrane</keyword>
<dbReference type="PANTHER" id="PTHR42736:SF1">
    <property type="entry name" value="PROTEIN-GLUTAMINE GAMMA-GLUTAMYLTRANSFERASE"/>
    <property type="match status" value="1"/>
</dbReference>
<keyword evidence="1" id="KW-0812">Transmembrane</keyword>
<evidence type="ECO:0000313" key="4">
    <source>
        <dbReference type="Proteomes" id="UP000199758"/>
    </source>
</evidence>
<evidence type="ECO:0000313" key="3">
    <source>
        <dbReference type="EMBL" id="SHH33472.1"/>
    </source>
</evidence>
<dbReference type="PANTHER" id="PTHR42736">
    <property type="entry name" value="PROTEIN-GLUTAMINE GAMMA-GLUTAMYLTRANSFERASE"/>
    <property type="match status" value="1"/>
</dbReference>
<reference evidence="3 4" key="1">
    <citation type="submission" date="2016-11" db="EMBL/GenBank/DDBJ databases">
        <authorList>
            <person name="Jaros S."/>
            <person name="Januszkiewicz K."/>
            <person name="Wedrychowicz H."/>
        </authorList>
    </citation>
    <scope>NUCLEOTIDE SEQUENCE [LARGE SCALE GENOMIC DNA]</scope>
    <source>
        <strain evidence="3 4">CGMCC 1.7049</strain>
    </source>
</reference>
<dbReference type="Gene3D" id="3.10.620.30">
    <property type="match status" value="1"/>
</dbReference>
<dbReference type="AlphaFoldDB" id="A0A1M5S4C5"/>
<feature type="transmembrane region" description="Helical" evidence="1">
    <location>
        <begin position="108"/>
        <end position="126"/>
    </location>
</feature>
<feature type="transmembrane region" description="Helical" evidence="1">
    <location>
        <begin position="9"/>
        <end position="27"/>
    </location>
</feature>
<keyword evidence="4" id="KW-1185">Reference proteome</keyword>
<keyword evidence="1" id="KW-1133">Transmembrane helix</keyword>
<feature type="transmembrane region" description="Helical" evidence="1">
    <location>
        <begin position="162"/>
        <end position="184"/>
    </location>
</feature>
<proteinExistence type="predicted"/>
<evidence type="ECO:0000259" key="2">
    <source>
        <dbReference type="SMART" id="SM00460"/>
    </source>
</evidence>
<feature type="domain" description="Transglutaminase-like" evidence="2">
    <location>
        <begin position="408"/>
        <end position="479"/>
    </location>
</feature>
<feature type="transmembrane region" description="Helical" evidence="1">
    <location>
        <begin position="62"/>
        <end position="79"/>
    </location>
</feature>
<sequence>MKPERLPDLLSRTSLLRLLAVMLLVISPHLLRLPAWESALVLSIAAWRGAAAIRQWPMPHALLKIALTMAIFAGVYASYGRVWGQNAGVALLVVMLALKLTELRERRDVMVTVFLLYFLLVTHFLYSQAPWTVLYLLLSTVAITAVLIDVHHAGHARPLPMTLRLSAQMLLQSLPLMLLMFVLFPRLPGPLWTLPDDAGGARSGLSDTMTPGDIGRLALSEEIAFRVRFNGAVPAPSDRYWRGPLLTEYDGLTWHADRRHAHAPTPDIKLQGPRYDYEITLEPTRAHWLFALDMPSLPSLPEGTRLGSDYQWLANEPVRELRRYRFQAQLQYQLQLDLPLALRRLQLAYPVDGNPRAQALARAWRAQSRSDEELVQRALRHFHDEPYSYTLQPGAQRADARSRIDEFLFESRRGYCEHYAGAFTYLMRVAGIPARVVTGYLGGEPNPFGDWYVVGQSDAHAWSEVWLAGQGWVRVDPTSAVAPERIDRSVTTARARRTNSRSAALGTLDWPALRYRVEATWDWVDAQWNGLVLGYGTERQRELLGRIGLGDWQSMLLALTGSVTLLLTVIGIVLMRRAAPAAIDPAVRLWQRGIAPLARYGLSQRSDEGARDFIERAQQQRPELADALTTLLRAYVDLRYEAEPGPDALARLRKASRWSPPRRRPR</sequence>
<feature type="transmembrane region" description="Helical" evidence="1">
    <location>
        <begin position="132"/>
        <end position="150"/>
    </location>
</feature>
<dbReference type="SUPFAM" id="SSF54001">
    <property type="entry name" value="Cysteine proteinases"/>
    <property type="match status" value="1"/>
</dbReference>
<dbReference type="STRING" id="490188.SAMN04488068_3327"/>
<dbReference type="InterPro" id="IPR052901">
    <property type="entry name" value="Bact_TGase-like"/>
</dbReference>
<dbReference type="InterPro" id="IPR038765">
    <property type="entry name" value="Papain-like_cys_pep_sf"/>
</dbReference>
<dbReference type="InterPro" id="IPR021878">
    <property type="entry name" value="TgpA_N"/>
</dbReference>
<name>A0A1M5S4C5_9GAMM</name>
<dbReference type="Pfam" id="PF13559">
    <property type="entry name" value="DUF4129"/>
    <property type="match status" value="1"/>
</dbReference>
<organism evidence="3 4">
    <name type="scientific">Hydrocarboniphaga daqingensis</name>
    <dbReference type="NCBI Taxonomy" id="490188"/>
    <lineage>
        <taxon>Bacteria</taxon>
        <taxon>Pseudomonadati</taxon>
        <taxon>Pseudomonadota</taxon>
        <taxon>Gammaproteobacteria</taxon>
        <taxon>Nevskiales</taxon>
        <taxon>Nevskiaceae</taxon>
        <taxon>Hydrocarboniphaga</taxon>
    </lineage>
</organism>
<dbReference type="InterPro" id="IPR025403">
    <property type="entry name" value="TgpA-like_C"/>
</dbReference>
<dbReference type="SMART" id="SM00460">
    <property type="entry name" value="TGc"/>
    <property type="match status" value="1"/>
</dbReference>
<dbReference type="OrthoDB" id="9804872at2"/>
<dbReference type="Pfam" id="PF11992">
    <property type="entry name" value="TgpA_N"/>
    <property type="match status" value="1"/>
</dbReference>
<dbReference type="RefSeq" id="WP_072899492.1">
    <property type="nucleotide sequence ID" value="NZ_FQWZ01000009.1"/>
</dbReference>